<protein>
    <submittedName>
        <fullName evidence="2">Uncharacterized protein</fullName>
    </submittedName>
</protein>
<sequence length="135" mass="14953">MSTAPFAANDNMRLPAYRASHLVRFHPYSRAHPSVHQERLMTTVDYRYSQPSKGPVRGVASIAPTIVPDDNGKAEDKSETSHGTAESILRRQKLKIAAGRLSAVIVTLRRMYRGTSAIASSLGLIQLERRTMYTA</sequence>
<reference evidence="2" key="1">
    <citation type="submission" date="2019-10" db="EMBL/GenBank/DDBJ databases">
        <authorList>
            <consortium name="DOE Joint Genome Institute"/>
            <person name="Kuo A."/>
            <person name="Miyauchi S."/>
            <person name="Kiss E."/>
            <person name="Drula E."/>
            <person name="Kohler A."/>
            <person name="Sanchez-Garcia M."/>
            <person name="Andreopoulos B."/>
            <person name="Barry K.W."/>
            <person name="Bonito G."/>
            <person name="Buee M."/>
            <person name="Carver A."/>
            <person name="Chen C."/>
            <person name="Cichocki N."/>
            <person name="Clum A."/>
            <person name="Culley D."/>
            <person name="Crous P.W."/>
            <person name="Fauchery L."/>
            <person name="Girlanda M."/>
            <person name="Hayes R."/>
            <person name="Keri Z."/>
            <person name="LaButti K."/>
            <person name="Lipzen A."/>
            <person name="Lombard V."/>
            <person name="Magnuson J."/>
            <person name="Maillard F."/>
            <person name="Morin E."/>
            <person name="Murat C."/>
            <person name="Nolan M."/>
            <person name="Ohm R."/>
            <person name="Pangilinan J."/>
            <person name="Pereira M."/>
            <person name="Perotto S."/>
            <person name="Peter M."/>
            <person name="Riley R."/>
            <person name="Sitrit Y."/>
            <person name="Stielow B."/>
            <person name="Szollosi G."/>
            <person name="Zifcakova L."/>
            <person name="Stursova M."/>
            <person name="Spatafora J.W."/>
            <person name="Tedersoo L."/>
            <person name="Vaario L.-M."/>
            <person name="Yamada A."/>
            <person name="Yan M."/>
            <person name="Wang P."/>
            <person name="Xu J."/>
            <person name="Bruns T."/>
            <person name="Baldrian P."/>
            <person name="Vilgalys R."/>
            <person name="Henrissat B."/>
            <person name="Grigoriev I.V."/>
            <person name="Hibbett D."/>
            <person name="Nagy L.G."/>
            <person name="Martin F.M."/>
        </authorList>
    </citation>
    <scope>NUCLEOTIDE SEQUENCE</scope>
    <source>
        <strain evidence="2">Prilba</strain>
    </source>
</reference>
<dbReference type="EMBL" id="WHVB01000010">
    <property type="protein sequence ID" value="KAF8479335.1"/>
    <property type="molecule type" value="Genomic_DNA"/>
</dbReference>
<accession>A0A9P5MV07</accession>
<feature type="compositionally biased region" description="Basic and acidic residues" evidence="1">
    <location>
        <begin position="70"/>
        <end position="80"/>
    </location>
</feature>
<dbReference type="Proteomes" id="UP000759537">
    <property type="component" value="Unassembled WGS sequence"/>
</dbReference>
<gene>
    <name evidence="2" type="ORF">DFH94DRAFT_693693</name>
</gene>
<name>A0A9P5MV07_9AGAM</name>
<keyword evidence="3" id="KW-1185">Reference proteome</keyword>
<comment type="caution">
    <text evidence="2">The sequence shown here is derived from an EMBL/GenBank/DDBJ whole genome shotgun (WGS) entry which is preliminary data.</text>
</comment>
<proteinExistence type="predicted"/>
<evidence type="ECO:0000313" key="2">
    <source>
        <dbReference type="EMBL" id="KAF8479335.1"/>
    </source>
</evidence>
<dbReference type="OrthoDB" id="2637024at2759"/>
<evidence type="ECO:0000313" key="3">
    <source>
        <dbReference type="Proteomes" id="UP000759537"/>
    </source>
</evidence>
<feature type="region of interest" description="Disordered" evidence="1">
    <location>
        <begin position="52"/>
        <end position="86"/>
    </location>
</feature>
<organism evidence="2 3">
    <name type="scientific">Russula ochroleuca</name>
    <dbReference type="NCBI Taxonomy" id="152965"/>
    <lineage>
        <taxon>Eukaryota</taxon>
        <taxon>Fungi</taxon>
        <taxon>Dikarya</taxon>
        <taxon>Basidiomycota</taxon>
        <taxon>Agaricomycotina</taxon>
        <taxon>Agaricomycetes</taxon>
        <taxon>Russulales</taxon>
        <taxon>Russulaceae</taxon>
        <taxon>Russula</taxon>
    </lineage>
</organism>
<evidence type="ECO:0000256" key="1">
    <source>
        <dbReference type="SAM" id="MobiDB-lite"/>
    </source>
</evidence>
<reference evidence="2" key="2">
    <citation type="journal article" date="2020" name="Nat. Commun.">
        <title>Large-scale genome sequencing of mycorrhizal fungi provides insights into the early evolution of symbiotic traits.</title>
        <authorList>
            <person name="Miyauchi S."/>
            <person name="Kiss E."/>
            <person name="Kuo A."/>
            <person name="Drula E."/>
            <person name="Kohler A."/>
            <person name="Sanchez-Garcia M."/>
            <person name="Morin E."/>
            <person name="Andreopoulos B."/>
            <person name="Barry K.W."/>
            <person name="Bonito G."/>
            <person name="Buee M."/>
            <person name="Carver A."/>
            <person name="Chen C."/>
            <person name="Cichocki N."/>
            <person name="Clum A."/>
            <person name="Culley D."/>
            <person name="Crous P.W."/>
            <person name="Fauchery L."/>
            <person name="Girlanda M."/>
            <person name="Hayes R.D."/>
            <person name="Keri Z."/>
            <person name="LaButti K."/>
            <person name="Lipzen A."/>
            <person name="Lombard V."/>
            <person name="Magnuson J."/>
            <person name="Maillard F."/>
            <person name="Murat C."/>
            <person name="Nolan M."/>
            <person name="Ohm R.A."/>
            <person name="Pangilinan J."/>
            <person name="Pereira M.F."/>
            <person name="Perotto S."/>
            <person name="Peter M."/>
            <person name="Pfister S."/>
            <person name="Riley R."/>
            <person name="Sitrit Y."/>
            <person name="Stielow J.B."/>
            <person name="Szollosi G."/>
            <person name="Zifcakova L."/>
            <person name="Stursova M."/>
            <person name="Spatafora J.W."/>
            <person name="Tedersoo L."/>
            <person name="Vaario L.M."/>
            <person name="Yamada A."/>
            <person name="Yan M."/>
            <person name="Wang P."/>
            <person name="Xu J."/>
            <person name="Bruns T."/>
            <person name="Baldrian P."/>
            <person name="Vilgalys R."/>
            <person name="Dunand C."/>
            <person name="Henrissat B."/>
            <person name="Grigoriev I.V."/>
            <person name="Hibbett D."/>
            <person name="Nagy L.G."/>
            <person name="Martin F.M."/>
        </authorList>
    </citation>
    <scope>NUCLEOTIDE SEQUENCE</scope>
    <source>
        <strain evidence="2">Prilba</strain>
    </source>
</reference>
<dbReference type="AlphaFoldDB" id="A0A9P5MV07"/>